<dbReference type="OrthoDB" id="6513042at2759"/>
<protein>
    <recommendedName>
        <fullName evidence="8">RNA-dependent RNA polymerase</fullName>
        <ecNumber evidence="8">2.7.7.48</ecNumber>
    </recommendedName>
</protein>
<comment type="similarity">
    <text evidence="1 8">Belongs to the RdRP family.</text>
</comment>
<dbReference type="Pfam" id="PF26253">
    <property type="entry name" value="RdRP_head"/>
    <property type="match status" value="1"/>
</dbReference>
<proteinExistence type="inferred from homology"/>
<name>A0A9N9AWP5_9GLOM</name>
<dbReference type="GO" id="GO:0003723">
    <property type="term" value="F:RNA binding"/>
    <property type="evidence" value="ECO:0007669"/>
    <property type="project" value="UniProtKB-KW"/>
</dbReference>
<feature type="domain" description="RDRP core" evidence="9">
    <location>
        <begin position="480"/>
        <end position="1030"/>
    </location>
</feature>
<dbReference type="EC" id="2.7.7.48" evidence="8"/>
<evidence type="ECO:0000313" key="12">
    <source>
        <dbReference type="Proteomes" id="UP000789570"/>
    </source>
</evidence>
<keyword evidence="12" id="KW-1185">Reference proteome</keyword>
<reference evidence="11" key="1">
    <citation type="submission" date="2021-06" db="EMBL/GenBank/DDBJ databases">
        <authorList>
            <person name="Kallberg Y."/>
            <person name="Tangrot J."/>
            <person name="Rosling A."/>
        </authorList>
    </citation>
    <scope>NUCLEOTIDE SEQUENCE</scope>
    <source>
        <strain evidence="11">UK204</strain>
    </source>
</reference>
<dbReference type="Pfam" id="PF05183">
    <property type="entry name" value="RdRP"/>
    <property type="match status" value="1"/>
</dbReference>
<dbReference type="InterPro" id="IPR007855">
    <property type="entry name" value="RDRP"/>
</dbReference>
<accession>A0A9N9AWP5</accession>
<dbReference type="GO" id="GO:0031380">
    <property type="term" value="C:nuclear RNA-directed RNA polymerase complex"/>
    <property type="evidence" value="ECO:0007669"/>
    <property type="project" value="TreeGrafter"/>
</dbReference>
<dbReference type="InterPro" id="IPR057596">
    <property type="entry name" value="RDRP_core"/>
</dbReference>
<evidence type="ECO:0000259" key="9">
    <source>
        <dbReference type="Pfam" id="PF05183"/>
    </source>
</evidence>
<dbReference type="GO" id="GO:0030422">
    <property type="term" value="P:siRNA processing"/>
    <property type="evidence" value="ECO:0007669"/>
    <property type="project" value="TreeGrafter"/>
</dbReference>
<evidence type="ECO:0000259" key="10">
    <source>
        <dbReference type="Pfam" id="PF26253"/>
    </source>
</evidence>
<sequence>MLPEYGNYEVKSHEKAFQMQLITHRPPNNNYTNHRTPQHNQYHRYRNGGYRNGSNNMGGRSYSNGWNHYDNSGMRDYKEPPPDWKRFVEITFMVSKVPQKADVSEIREAFSSHGNIYKVEFETRDSMEGEQPTGAVRVTFRPVPSTPFWREPVRFHGKDLQVDYLDHMSDHFCDYTDNKKFKLRFHSLRAESLEMGVYMQPEVFVSEVKYSELVQFIINYQKRNISVEFGIKNLQQYYMFKMEIEFKDIDGEIHAELDDSRQRSRGIITIANKFPARYWMFDNRLQSKNQFNWRMSDSWKRKTEIRVKKSNTDGIPLQPHMPDNSEQLGKWVVFRITFDLDGVANTHREGFILFKEMMQKASEYNLAPKNAINKRPLRIVDGINMRKCVERSMLNYDVLYMVECNLSFNFLHDYNLNSEFFSLLNSLPTESATYIMETIYAKKKRQFDPLSYLRYESMRHVERKPRHVPSYCAMMRKVVVTPTTMYILAPTMETSNRVIRHFHHMKDNFLRVQFVDEASNKVSSTNGTHNDALYNKIFKVLCDGIKIGDRHYEFLAFSSSQLRDHSCWFFAPTADKSADDVRKWMGTFSTNKSVAKYAARMGQCFSSTRAIARLPVNDIVKIPDLIRNNYTFSDGVGKISYALSKRVADTLELKTVPSALQFRLAGYKGVLCQSKFLRKNQIQVRPSQEKFASNHYVLEVIRGSTFIPAYLNRQAITLLSVLGVPDNVFIDMKNAQVNELDKMLKNENNAVTVLHKNIDEHGVTKSLADLVKAGFLQSKDRYLMNLISLFSIMMLRDLKKKAKIRVDKGAFLLGVLDETEALREGQVYCCVSDPVNPSSRKVITGPCIVYRNPCFHPGDIRVVTAVPCPALSHLVDVVVFPAVGYRDIPSECSGGDLDGDDFTIIYDERLMPRIRNYDPMNYEAPKPDLVDEVTMTHIKQFFVNYILSDQLGMIANAHLAKADHSDSGAFHGQCIRLAQLHSEAVDFPKTGRPAIFPNELRARSFPDFMEKPDKNSYESKKVLGIMYRSIEVAEFEPYTRLNFDERLYVEGYRAYLEEARVLKRTYDEDIRGLMNQFGIMTEFEVVSGFIVNSVTKVDRKKPRDVTKSVLDAMGPLKKHYRRIFEKEFYGEGTNMVSPEARNRMEAKAFAWYYVTYHPSELGDDASENMITFPWIVHDTLCEIAIRNNNRANNPFQDIPRQNSPHETNGTNGFMDHQSTISIHHHTTTAVYNNGNAMYDDIPDDSDQFIDDFIDDDDDGMERLMQSIRGQRHG</sequence>
<evidence type="ECO:0000256" key="3">
    <source>
        <dbReference type="ARBA" id="ARBA00022679"/>
    </source>
</evidence>
<evidence type="ECO:0000313" key="11">
    <source>
        <dbReference type="EMBL" id="CAG8545405.1"/>
    </source>
</evidence>
<dbReference type="Proteomes" id="UP000789570">
    <property type="component" value="Unassembled WGS sequence"/>
</dbReference>
<keyword evidence="3 8" id="KW-0808">Transferase</keyword>
<dbReference type="AlphaFoldDB" id="A0A9N9AWP5"/>
<comment type="catalytic activity">
    <reaction evidence="7 8">
        <text>RNA(n) + a ribonucleoside 5'-triphosphate = RNA(n+1) + diphosphate</text>
        <dbReference type="Rhea" id="RHEA:21248"/>
        <dbReference type="Rhea" id="RHEA-COMP:14527"/>
        <dbReference type="Rhea" id="RHEA-COMP:17342"/>
        <dbReference type="ChEBI" id="CHEBI:33019"/>
        <dbReference type="ChEBI" id="CHEBI:61557"/>
        <dbReference type="ChEBI" id="CHEBI:140395"/>
        <dbReference type="EC" id="2.7.7.48"/>
    </reaction>
</comment>
<keyword evidence="2 8" id="KW-0696">RNA-directed RNA polymerase</keyword>
<evidence type="ECO:0000256" key="7">
    <source>
        <dbReference type="ARBA" id="ARBA00048744"/>
    </source>
</evidence>
<evidence type="ECO:0000256" key="1">
    <source>
        <dbReference type="ARBA" id="ARBA00005762"/>
    </source>
</evidence>
<organism evidence="11 12">
    <name type="scientific">Funneliformis caledonium</name>
    <dbReference type="NCBI Taxonomy" id="1117310"/>
    <lineage>
        <taxon>Eukaryota</taxon>
        <taxon>Fungi</taxon>
        <taxon>Fungi incertae sedis</taxon>
        <taxon>Mucoromycota</taxon>
        <taxon>Glomeromycotina</taxon>
        <taxon>Glomeromycetes</taxon>
        <taxon>Glomerales</taxon>
        <taxon>Glomeraceae</taxon>
        <taxon>Funneliformis</taxon>
    </lineage>
</organism>
<comment type="caution">
    <text evidence="11">The sequence shown here is derived from an EMBL/GenBank/DDBJ whole genome shotgun (WGS) entry which is preliminary data.</text>
</comment>
<keyword evidence="5 8" id="KW-0694">RNA-binding</keyword>
<evidence type="ECO:0000256" key="6">
    <source>
        <dbReference type="ARBA" id="ARBA00023158"/>
    </source>
</evidence>
<gene>
    <name evidence="11" type="ORF">FCALED_LOCUS5849</name>
</gene>
<evidence type="ECO:0000256" key="4">
    <source>
        <dbReference type="ARBA" id="ARBA00022695"/>
    </source>
</evidence>
<dbReference type="GO" id="GO:0003968">
    <property type="term" value="F:RNA-directed RNA polymerase activity"/>
    <property type="evidence" value="ECO:0007669"/>
    <property type="project" value="UniProtKB-KW"/>
</dbReference>
<keyword evidence="6" id="KW-0943">RNA-mediated gene silencing</keyword>
<dbReference type="PANTHER" id="PTHR23079:SF55">
    <property type="entry name" value="RNA-DIRECTED RNA POLYMERASE"/>
    <property type="match status" value="1"/>
</dbReference>
<evidence type="ECO:0000256" key="8">
    <source>
        <dbReference type="RuleBase" id="RU363098"/>
    </source>
</evidence>
<dbReference type="InterPro" id="IPR058752">
    <property type="entry name" value="RDRP_C_head"/>
</dbReference>
<keyword evidence="4 8" id="KW-0548">Nucleotidyltransferase</keyword>
<feature type="domain" description="RDRP C-terminal head" evidence="10">
    <location>
        <begin position="1043"/>
        <end position="1192"/>
    </location>
</feature>
<dbReference type="PANTHER" id="PTHR23079">
    <property type="entry name" value="RNA-DEPENDENT RNA POLYMERASE"/>
    <property type="match status" value="1"/>
</dbReference>
<evidence type="ECO:0000256" key="5">
    <source>
        <dbReference type="ARBA" id="ARBA00022884"/>
    </source>
</evidence>
<evidence type="ECO:0000256" key="2">
    <source>
        <dbReference type="ARBA" id="ARBA00022484"/>
    </source>
</evidence>
<dbReference type="EMBL" id="CAJVPQ010001317">
    <property type="protein sequence ID" value="CAG8545405.1"/>
    <property type="molecule type" value="Genomic_DNA"/>
</dbReference>